<dbReference type="Pfam" id="PF01926">
    <property type="entry name" value="MMR_HSR1"/>
    <property type="match status" value="1"/>
</dbReference>
<accession>A0A0C2YIY5</accession>
<dbReference type="CDD" id="cd00882">
    <property type="entry name" value="Ras_like_GTPase"/>
    <property type="match status" value="1"/>
</dbReference>
<dbReference type="GO" id="GO:0005525">
    <property type="term" value="F:GTP binding"/>
    <property type="evidence" value="ECO:0007669"/>
    <property type="project" value="InterPro"/>
</dbReference>
<organism evidence="3 4">
    <name type="scientific">Hebeloma cylindrosporum</name>
    <dbReference type="NCBI Taxonomy" id="76867"/>
    <lineage>
        <taxon>Eukaryota</taxon>
        <taxon>Fungi</taxon>
        <taxon>Dikarya</taxon>
        <taxon>Basidiomycota</taxon>
        <taxon>Agaricomycotina</taxon>
        <taxon>Agaricomycetes</taxon>
        <taxon>Agaricomycetidae</taxon>
        <taxon>Agaricales</taxon>
        <taxon>Agaricineae</taxon>
        <taxon>Hymenogastraceae</taxon>
        <taxon>Hebeloma</taxon>
    </lineage>
</organism>
<evidence type="ECO:0000313" key="4">
    <source>
        <dbReference type="Proteomes" id="UP000053424"/>
    </source>
</evidence>
<gene>
    <name evidence="3" type="ORF">M413DRAFT_21883</name>
</gene>
<dbReference type="EMBL" id="KN831768">
    <property type="protein sequence ID" value="KIM49723.1"/>
    <property type="molecule type" value="Genomic_DNA"/>
</dbReference>
<keyword evidence="4" id="KW-1185">Reference proteome</keyword>
<proteinExistence type="predicted"/>
<feature type="region of interest" description="Disordered" evidence="1">
    <location>
        <begin position="242"/>
        <end position="263"/>
    </location>
</feature>
<feature type="compositionally biased region" description="Polar residues" evidence="1">
    <location>
        <begin position="249"/>
        <end position="263"/>
    </location>
</feature>
<evidence type="ECO:0000256" key="1">
    <source>
        <dbReference type="SAM" id="MobiDB-lite"/>
    </source>
</evidence>
<dbReference type="AlphaFoldDB" id="A0A0C2YIY5"/>
<reference evidence="3 4" key="1">
    <citation type="submission" date="2014-04" db="EMBL/GenBank/DDBJ databases">
        <authorList>
            <consortium name="DOE Joint Genome Institute"/>
            <person name="Kuo A."/>
            <person name="Gay G."/>
            <person name="Dore J."/>
            <person name="Kohler A."/>
            <person name="Nagy L.G."/>
            <person name="Floudas D."/>
            <person name="Copeland A."/>
            <person name="Barry K.W."/>
            <person name="Cichocki N."/>
            <person name="Veneault-Fourrey C."/>
            <person name="LaButti K."/>
            <person name="Lindquist E.A."/>
            <person name="Lipzen A."/>
            <person name="Lundell T."/>
            <person name="Morin E."/>
            <person name="Murat C."/>
            <person name="Sun H."/>
            <person name="Tunlid A."/>
            <person name="Henrissat B."/>
            <person name="Grigoriev I.V."/>
            <person name="Hibbett D.S."/>
            <person name="Martin F."/>
            <person name="Nordberg H.P."/>
            <person name="Cantor M.N."/>
            <person name="Hua S.X."/>
        </authorList>
    </citation>
    <scope>NUCLEOTIDE SEQUENCE [LARGE SCALE GENOMIC DNA]</scope>
    <source>
        <strain evidence="4">h7</strain>
    </source>
</reference>
<name>A0A0C2YIY5_HEBCY</name>
<evidence type="ECO:0000313" key="3">
    <source>
        <dbReference type="EMBL" id="KIM49723.1"/>
    </source>
</evidence>
<dbReference type="InterPro" id="IPR027417">
    <property type="entry name" value="P-loop_NTPase"/>
</dbReference>
<dbReference type="HOGENOM" id="CLU_018003_0_0_1"/>
<feature type="domain" description="G" evidence="2">
    <location>
        <begin position="21"/>
        <end position="94"/>
    </location>
</feature>
<protein>
    <recommendedName>
        <fullName evidence="2">G domain-containing protein</fullName>
    </recommendedName>
</protein>
<dbReference type="OrthoDB" id="8954335at2759"/>
<sequence length="263" mass="29499">MRSYETELVKTKKLGDDDIIIAFMGPTGCGKSQIIDTLTGEDGKRAGSSLLPVTRDLSASRVLNHEKYHSRIVLVDTPGYDDTEKSDEEILKLIGDWLKKTYIEGILLSAIVYVHNITEARMSATPHRTLLMFGELTGCKGPLSVVIATTKWDTLADTEIPAATDREQSLQKDFWNVLIHHGAIVQRFHKESDSAWKIVDNIVRTTRKTGLQFQYERVDQKKPLVKTSARIALDLPLPTLVDKQKRTMQEPTPVSLDNSQAPE</sequence>
<reference evidence="4" key="2">
    <citation type="submission" date="2015-01" db="EMBL/GenBank/DDBJ databases">
        <title>Evolutionary Origins and Diversification of the Mycorrhizal Mutualists.</title>
        <authorList>
            <consortium name="DOE Joint Genome Institute"/>
            <consortium name="Mycorrhizal Genomics Consortium"/>
            <person name="Kohler A."/>
            <person name="Kuo A."/>
            <person name="Nagy L.G."/>
            <person name="Floudas D."/>
            <person name="Copeland A."/>
            <person name="Barry K.W."/>
            <person name="Cichocki N."/>
            <person name="Veneault-Fourrey C."/>
            <person name="LaButti K."/>
            <person name="Lindquist E.A."/>
            <person name="Lipzen A."/>
            <person name="Lundell T."/>
            <person name="Morin E."/>
            <person name="Murat C."/>
            <person name="Riley R."/>
            <person name="Ohm R."/>
            <person name="Sun H."/>
            <person name="Tunlid A."/>
            <person name="Henrissat B."/>
            <person name="Grigoriev I.V."/>
            <person name="Hibbett D.S."/>
            <person name="Martin F."/>
        </authorList>
    </citation>
    <scope>NUCLEOTIDE SEQUENCE [LARGE SCALE GENOMIC DNA]</scope>
    <source>
        <strain evidence="4">h7</strain>
    </source>
</reference>
<evidence type="ECO:0000259" key="2">
    <source>
        <dbReference type="Pfam" id="PF01926"/>
    </source>
</evidence>
<dbReference type="SUPFAM" id="SSF52540">
    <property type="entry name" value="P-loop containing nucleoside triphosphate hydrolases"/>
    <property type="match status" value="1"/>
</dbReference>
<dbReference type="Gene3D" id="3.40.50.300">
    <property type="entry name" value="P-loop containing nucleotide triphosphate hydrolases"/>
    <property type="match status" value="1"/>
</dbReference>
<dbReference type="Proteomes" id="UP000053424">
    <property type="component" value="Unassembled WGS sequence"/>
</dbReference>
<dbReference type="InterPro" id="IPR006073">
    <property type="entry name" value="GTP-bd"/>
</dbReference>